<keyword evidence="6" id="KW-1133">Transmembrane helix</keyword>
<dbReference type="PANTHER" id="PTHR24025">
    <property type="entry name" value="DESMOGLEIN FAMILY MEMBER"/>
    <property type="match status" value="1"/>
</dbReference>
<evidence type="ECO:0000256" key="1">
    <source>
        <dbReference type="ARBA" id="ARBA00004370"/>
    </source>
</evidence>
<evidence type="ECO:0000256" key="2">
    <source>
        <dbReference type="ARBA" id="ARBA00022692"/>
    </source>
</evidence>
<evidence type="ECO:0000256" key="4">
    <source>
        <dbReference type="ARBA" id="ARBA00022837"/>
    </source>
</evidence>
<dbReference type="GO" id="GO:0005509">
    <property type="term" value="F:calcium ion binding"/>
    <property type="evidence" value="ECO:0007669"/>
    <property type="project" value="InterPro"/>
</dbReference>
<dbReference type="SUPFAM" id="SSF49313">
    <property type="entry name" value="Cadherin-like"/>
    <property type="match status" value="2"/>
</dbReference>
<evidence type="ECO:0000256" key="3">
    <source>
        <dbReference type="ARBA" id="ARBA00022737"/>
    </source>
</evidence>
<proteinExistence type="predicted"/>
<name>A0A1V1NZ28_9BACT</name>
<dbReference type="PANTHER" id="PTHR24025:SF23">
    <property type="entry name" value="NEURAL-CADHERIN"/>
    <property type="match status" value="1"/>
</dbReference>
<comment type="caution">
    <text evidence="8">The sequence shown here is derived from an EMBL/GenBank/DDBJ whole genome shotgun (WGS) entry which is preliminary data.</text>
</comment>
<sequence>MSGLNGCYTITGLLPVSENMAYTNGYTVEIVSDALPGMAYARGMLVMYTPDHNWFGMDQLEFMVNDGALKSNMAVVDIQVKSVNDPPTIEITHFDLNEDTRLTGTLKASDPDNDPLVFLITQQSQHGTVLMVNENTGEFQYVPQNDYSGTDEFWVKVTDGTLESQAQVVHLGITPVNDAPVLSDSKFSTFEDHSITYTLTALDLESDSLSYSLVQQAVKGTVSLNEKTGVLIYTPFPDVNGMDAFNVIADDGMMQSAIAQVSVWITPVNDPPVANNSMLEVIEDQWIESMLDAQDIDSIDLSFSIVSGPTKGEITMINEQTGAYRFSPDLNANGFDAFVFQVVDSE</sequence>
<keyword evidence="2" id="KW-0812">Transmembrane</keyword>
<evidence type="ECO:0000313" key="8">
    <source>
        <dbReference type="EMBL" id="ETR67756.1"/>
    </source>
</evidence>
<evidence type="ECO:0000256" key="5">
    <source>
        <dbReference type="ARBA" id="ARBA00022889"/>
    </source>
</evidence>
<dbReference type="NCBIfam" id="TIGR01965">
    <property type="entry name" value="VCBS_repeat"/>
    <property type="match status" value="1"/>
</dbReference>
<keyword evidence="5" id="KW-0130">Cell adhesion</keyword>
<dbReference type="Proteomes" id="UP000189670">
    <property type="component" value="Unassembled WGS sequence"/>
</dbReference>
<reference evidence="9" key="1">
    <citation type="submission" date="2012-11" db="EMBL/GenBank/DDBJ databases">
        <authorList>
            <person name="Lucero-Rivera Y.E."/>
            <person name="Tovar-Ramirez D."/>
        </authorList>
    </citation>
    <scope>NUCLEOTIDE SEQUENCE [LARGE SCALE GENOMIC DNA]</scope>
    <source>
        <strain evidence="9">Araruama</strain>
    </source>
</reference>
<dbReference type="Pfam" id="PF17963">
    <property type="entry name" value="Big_9"/>
    <property type="match status" value="3"/>
</dbReference>
<gene>
    <name evidence="8" type="ORF">OMM_11253</name>
</gene>
<accession>A0A1V1NZ28</accession>
<dbReference type="Gene3D" id="2.60.40.3440">
    <property type="match status" value="2"/>
</dbReference>
<dbReference type="InterPro" id="IPR050971">
    <property type="entry name" value="Cadherin-domain_protein"/>
</dbReference>
<dbReference type="AlphaFoldDB" id="A0A1V1NZ28"/>
<dbReference type="NCBIfam" id="NF012211">
    <property type="entry name" value="tand_rpt_95"/>
    <property type="match status" value="3"/>
</dbReference>
<organism evidence="8 9">
    <name type="scientific">Candidatus Magnetoglobus multicellularis str. Araruama</name>
    <dbReference type="NCBI Taxonomy" id="890399"/>
    <lineage>
        <taxon>Bacteria</taxon>
        <taxon>Pseudomonadati</taxon>
        <taxon>Thermodesulfobacteriota</taxon>
        <taxon>Desulfobacteria</taxon>
        <taxon>Desulfobacterales</taxon>
        <taxon>Desulfobacteraceae</taxon>
        <taxon>Candidatus Magnetoglobus</taxon>
    </lineage>
</organism>
<keyword evidence="3" id="KW-0677">Repeat</keyword>
<dbReference type="CDD" id="cd11304">
    <property type="entry name" value="Cadherin_repeat"/>
    <property type="match status" value="1"/>
</dbReference>
<dbReference type="GO" id="GO:0016020">
    <property type="term" value="C:membrane"/>
    <property type="evidence" value="ECO:0007669"/>
    <property type="project" value="UniProtKB-SubCell"/>
</dbReference>
<dbReference type="GO" id="GO:0098609">
    <property type="term" value="P:cell-cell adhesion"/>
    <property type="evidence" value="ECO:0007669"/>
    <property type="project" value="TreeGrafter"/>
</dbReference>
<comment type="subcellular location">
    <subcellularLocation>
        <location evidence="1">Membrane</location>
    </subcellularLocation>
</comment>
<evidence type="ECO:0000313" key="9">
    <source>
        <dbReference type="Proteomes" id="UP000189670"/>
    </source>
</evidence>
<protein>
    <recommendedName>
        <fullName evidence="10">Cadherin domain-containing protein</fullName>
    </recommendedName>
</protein>
<evidence type="ECO:0000256" key="6">
    <source>
        <dbReference type="ARBA" id="ARBA00022989"/>
    </source>
</evidence>
<dbReference type="EMBL" id="ATBP01001230">
    <property type="protein sequence ID" value="ETR67756.1"/>
    <property type="molecule type" value="Genomic_DNA"/>
</dbReference>
<feature type="non-terminal residue" evidence="8">
    <location>
        <position position="346"/>
    </location>
</feature>
<dbReference type="InterPro" id="IPR010221">
    <property type="entry name" value="VCBS_dom"/>
</dbReference>
<keyword evidence="7" id="KW-0472">Membrane</keyword>
<evidence type="ECO:0008006" key="10">
    <source>
        <dbReference type="Google" id="ProtNLM"/>
    </source>
</evidence>
<keyword evidence="4" id="KW-0106">Calcium</keyword>
<dbReference type="InterPro" id="IPR015919">
    <property type="entry name" value="Cadherin-like_sf"/>
</dbReference>
<dbReference type="GO" id="GO:0005911">
    <property type="term" value="C:cell-cell junction"/>
    <property type="evidence" value="ECO:0007669"/>
    <property type="project" value="TreeGrafter"/>
</dbReference>
<evidence type="ECO:0000256" key="7">
    <source>
        <dbReference type="ARBA" id="ARBA00023136"/>
    </source>
</evidence>